<protein>
    <recommendedName>
        <fullName evidence="4">EF-hand domain-containing protein</fullName>
    </recommendedName>
</protein>
<feature type="compositionally biased region" description="Gly residues" evidence="1">
    <location>
        <begin position="946"/>
        <end position="965"/>
    </location>
</feature>
<dbReference type="VEuPathDB" id="TriTrypDB:LpyrH10_06_4980"/>
<organism evidence="2 3">
    <name type="scientific">Leptomonas pyrrhocoris</name>
    <name type="common">Firebug parasite</name>
    <dbReference type="NCBI Taxonomy" id="157538"/>
    <lineage>
        <taxon>Eukaryota</taxon>
        <taxon>Discoba</taxon>
        <taxon>Euglenozoa</taxon>
        <taxon>Kinetoplastea</taxon>
        <taxon>Metakinetoplastina</taxon>
        <taxon>Trypanosomatida</taxon>
        <taxon>Trypanosomatidae</taxon>
        <taxon>Leishmaniinae</taxon>
        <taxon>Leptomonas</taxon>
    </lineage>
</organism>
<feature type="region of interest" description="Disordered" evidence="1">
    <location>
        <begin position="1"/>
        <end position="21"/>
    </location>
</feature>
<dbReference type="Gene3D" id="3.40.50.300">
    <property type="entry name" value="P-loop containing nucleotide triphosphate hydrolases"/>
    <property type="match status" value="1"/>
</dbReference>
<reference evidence="2 3" key="1">
    <citation type="submission" date="2015-07" db="EMBL/GenBank/DDBJ databases">
        <title>High-quality genome of monoxenous trypanosomatid Leptomonas pyrrhocoris.</title>
        <authorList>
            <person name="Flegontov P."/>
            <person name="Butenko A."/>
            <person name="Firsov S."/>
            <person name="Vlcek C."/>
            <person name="Logacheva M.D."/>
            <person name="Field M."/>
            <person name="Filatov D."/>
            <person name="Flegontova O."/>
            <person name="Gerasimov E."/>
            <person name="Jackson A.P."/>
            <person name="Kelly S."/>
            <person name="Opperdoes F."/>
            <person name="O'Reilly A."/>
            <person name="Votypka J."/>
            <person name="Yurchenko V."/>
            <person name="Lukes J."/>
        </authorList>
    </citation>
    <scope>NUCLEOTIDE SEQUENCE [LARGE SCALE GENOMIC DNA]</scope>
    <source>
        <strain evidence="2">H10</strain>
    </source>
</reference>
<name>A0A0N0VFX4_LEPPY</name>
<dbReference type="PANTHER" id="PTHR14919">
    <property type="entry name" value="KPL2-RELATED"/>
    <property type="match status" value="1"/>
</dbReference>
<evidence type="ECO:0008006" key="4">
    <source>
        <dbReference type="Google" id="ProtNLM"/>
    </source>
</evidence>
<evidence type="ECO:0000313" key="3">
    <source>
        <dbReference type="Proteomes" id="UP000037923"/>
    </source>
</evidence>
<dbReference type="EMBL" id="LGTL01000006">
    <property type="protein sequence ID" value="KPA81878.1"/>
    <property type="molecule type" value="Genomic_DNA"/>
</dbReference>
<proteinExistence type="predicted"/>
<dbReference type="InterPro" id="IPR027417">
    <property type="entry name" value="P-loop_NTPase"/>
</dbReference>
<feature type="region of interest" description="Disordered" evidence="1">
    <location>
        <begin position="869"/>
        <end position="916"/>
    </location>
</feature>
<evidence type="ECO:0000313" key="2">
    <source>
        <dbReference type="EMBL" id="KPA81878.1"/>
    </source>
</evidence>
<dbReference type="InterPro" id="IPR052634">
    <property type="entry name" value="Sperm_flagellar-bone_growth"/>
</dbReference>
<dbReference type="GeneID" id="26904419"/>
<dbReference type="OrthoDB" id="62528at2759"/>
<feature type="region of interest" description="Disordered" evidence="1">
    <location>
        <begin position="941"/>
        <end position="965"/>
    </location>
</feature>
<feature type="compositionally biased region" description="Basic and acidic residues" evidence="1">
    <location>
        <begin position="901"/>
        <end position="912"/>
    </location>
</feature>
<feature type="compositionally biased region" description="Low complexity" evidence="1">
    <location>
        <begin position="870"/>
        <end position="884"/>
    </location>
</feature>
<evidence type="ECO:0000256" key="1">
    <source>
        <dbReference type="SAM" id="MobiDB-lite"/>
    </source>
</evidence>
<dbReference type="PANTHER" id="PTHR14919:SF0">
    <property type="entry name" value="SPERM FLAGELLAR PROTEIN 2"/>
    <property type="match status" value="1"/>
</dbReference>
<accession>A0A0N0VFX4</accession>
<sequence>MEQDYQVSIARARQADNESRARRRALRNAQQERIFMARDAYAHSCFLSDVRFHISRHSIAEENMMYTLRTTAACWADVCDRAITRQLDIEAAQKNHTRREDDYLEHTRQREVLEQQVTEESDMTRWRELNVRHAARMRAMCTQAVEDAVADIWSRTSQCLTTLHESRLDHAGTELLVALAADTSLLSPTSAEGEPLRSSPAATREAFQHIFNGSPYAKTSAAILALLQYCYSQHHIAVPLASVLHLCPFPILVVDGPKYSGKTLLTDFLRAKYRLLCVSDESLVRRALQAAQDFDANHGAENVEGGEGDNGSRTSAEWITRGQGIRDDLLSGGAVSAMAVSELLFLYLKELQTDGVSLPYDALLLEGVFRTAESYKVVAQRFRSLPTHPYASLKRQWNLVETEKVEGDVRASVSMLSETSAVAAALADIPDVLRLASPLSSERDAPVKQEPKARPMKKVDLAALPPAELPEVDDTKEAQEKECAFVAQATSELASLPTVLSGVLNIRCSPEEVFRRFAGLRLDLETGAVYHLTYNPPPKERLLHVVNMGRPDMSSVELYEAVFHHREEWAAVQRWLSRQPAGSVFARVYELAGDGALEQLQQDALQVVGQNVSNFRISQEVLAAREASMERLATLEATEKAQIADRESERVRLAAIYNEKGAPLPPLLQTPVEGTGRFIPTFGAPAAGVILRAVSDFTEEYGEEYGAMWLRATHLTKLLLVYFNGAEEQVAAYWSRPDDKQVILQRCQNCLDGVPAQLRALAACKAELHLLLDNLYDALHHCIEQRDAEAKGLIDTLCNPASFLAGWETLVCQEFTRLLQCEADRFVLALHLFTFFYGTITGEPLAFDEVDIDVPAFTVNPADRPAHMTAASAEGSAASANSGSRPGKEKRAAASKKTHSKAAEEQSEKSAEEQFADAAQGVLSGVTSVTDKLKGVLDAQVRGQKRNGGGGGNAGGGGSGGAGNAGGAATAHFLSVTAKCLEVMEAEKTVTTGRVVAIQTFVQTLLREAETHAQQRRAYLESTLVTQMSKEAAAVNTAVYVLRSCVETERRSPKMHLGCTTFAGAESGIDGNARPLHGSAELSLSPSGGRGAGRGGTVARRSFITDVPLSSQLRDPQLTLHPGLTAARLLDLIQQFRCVAPDYQLSRFDFSVLIRESDYAEAVATRLDTAHMELKNGEEVFHAFDPLLSGFLDWRDLVVHLLFWVVPASPIMPAPSTLHAAEGRKTTTTPKGGGMPEVTLQDLLDTRLNLGAAPLTEEQFFDLPFFYDRYLDDTALEAYTRVLWSTFCDSATQTVEPYVLLGFLCADPQPIRGTQKAFQLLSPLNSAGRVALDEMDALCHLKANNARAMNQLDPCSKANLRLLFGAMSTLAFEDVCLSPLGRKMLNHADLYRRRTFVKRKPLP</sequence>
<dbReference type="RefSeq" id="XP_015660317.1">
    <property type="nucleotide sequence ID" value="XM_015801697.1"/>
</dbReference>
<dbReference type="OMA" id="CAPEEVF"/>
<gene>
    <name evidence="2" type="ORF">ABB37_04128</name>
</gene>
<dbReference type="Proteomes" id="UP000037923">
    <property type="component" value="Unassembled WGS sequence"/>
</dbReference>
<feature type="region of interest" description="Disordered" evidence="1">
    <location>
        <begin position="1076"/>
        <end position="1095"/>
    </location>
</feature>
<comment type="caution">
    <text evidence="2">The sequence shown here is derived from an EMBL/GenBank/DDBJ whole genome shotgun (WGS) entry which is preliminary data.</text>
</comment>
<keyword evidence="3" id="KW-1185">Reference proteome</keyword>